<name>A0A8X7TR51_BRACI</name>
<proteinExistence type="predicted"/>
<reference evidence="3 4" key="1">
    <citation type="submission" date="2020-02" db="EMBL/GenBank/DDBJ databases">
        <authorList>
            <person name="Ma Q."/>
            <person name="Huang Y."/>
            <person name="Song X."/>
            <person name="Pei D."/>
        </authorList>
    </citation>
    <scope>NUCLEOTIDE SEQUENCE [LARGE SCALE GENOMIC DNA]</scope>
    <source>
        <strain evidence="3">Sxm20200214</strain>
        <tissue evidence="3">Leaf</tissue>
    </source>
</reference>
<dbReference type="InterPro" id="IPR015410">
    <property type="entry name" value="DUF1985"/>
</dbReference>
<gene>
    <name evidence="3" type="ORF">Bca52824_080995</name>
</gene>
<feature type="compositionally biased region" description="Basic and acidic residues" evidence="1">
    <location>
        <begin position="630"/>
        <end position="643"/>
    </location>
</feature>
<organism evidence="3 4">
    <name type="scientific">Brassica carinata</name>
    <name type="common">Ethiopian mustard</name>
    <name type="synonym">Abyssinian cabbage</name>
    <dbReference type="NCBI Taxonomy" id="52824"/>
    <lineage>
        <taxon>Eukaryota</taxon>
        <taxon>Viridiplantae</taxon>
        <taxon>Streptophyta</taxon>
        <taxon>Embryophyta</taxon>
        <taxon>Tracheophyta</taxon>
        <taxon>Spermatophyta</taxon>
        <taxon>Magnoliopsida</taxon>
        <taxon>eudicotyledons</taxon>
        <taxon>Gunneridae</taxon>
        <taxon>Pentapetalae</taxon>
        <taxon>rosids</taxon>
        <taxon>malvids</taxon>
        <taxon>Brassicales</taxon>
        <taxon>Brassicaceae</taxon>
        <taxon>Brassiceae</taxon>
        <taxon>Brassica</taxon>
    </lineage>
</organism>
<feature type="region of interest" description="Disordered" evidence="1">
    <location>
        <begin position="488"/>
        <end position="510"/>
    </location>
</feature>
<evidence type="ECO:0000313" key="4">
    <source>
        <dbReference type="Proteomes" id="UP000886595"/>
    </source>
</evidence>
<feature type="compositionally biased region" description="Acidic residues" evidence="1">
    <location>
        <begin position="708"/>
        <end position="720"/>
    </location>
</feature>
<evidence type="ECO:0000313" key="3">
    <source>
        <dbReference type="EMBL" id="KAG2250859.1"/>
    </source>
</evidence>
<protein>
    <recommendedName>
        <fullName evidence="2">DUF1985 domain-containing protein</fullName>
    </recommendedName>
</protein>
<comment type="caution">
    <text evidence="3">The sequence shown here is derived from an EMBL/GenBank/DDBJ whole genome shotgun (WGS) entry which is preliminary data.</text>
</comment>
<dbReference type="Pfam" id="PF09331">
    <property type="entry name" value="DUF1985"/>
    <property type="match status" value="1"/>
</dbReference>
<dbReference type="Proteomes" id="UP000886595">
    <property type="component" value="Unassembled WGS sequence"/>
</dbReference>
<accession>A0A8X7TR51</accession>
<evidence type="ECO:0000259" key="2">
    <source>
        <dbReference type="Pfam" id="PF09331"/>
    </source>
</evidence>
<keyword evidence="4" id="KW-1185">Reference proteome</keyword>
<evidence type="ECO:0000256" key="1">
    <source>
        <dbReference type="SAM" id="MobiDB-lite"/>
    </source>
</evidence>
<dbReference type="EMBL" id="JAAMPC010000016">
    <property type="protein sequence ID" value="KAG2250859.1"/>
    <property type="molecule type" value="Genomic_DNA"/>
</dbReference>
<feature type="region of interest" description="Disordered" evidence="1">
    <location>
        <begin position="708"/>
        <end position="727"/>
    </location>
</feature>
<dbReference type="PANTHER" id="PTHR48449">
    <property type="entry name" value="DUF1985 DOMAIN-CONTAINING PROTEIN"/>
    <property type="match status" value="1"/>
</dbReference>
<sequence>MDIDDDGGGGDYRRRSSRKTKPSGNDGGESRIRRRSSRNTTMSTAAEATKRPSGGLKQPAGDKDGCDDVGIRLPERLFATDRFPSERVNMYSTVDLLLWVWDVLSGSPEMDILLGSCFAGLFQMPARRLFAGKVVHSMMTRQVVTKKLRDVACFFGGEAIAFLFVLGRLIGRNRDATVEDLIALVESDEQMFGEKKLKLCLLVIVDGVLVATSHKPMPTLKYVKLLENLDEFFDFPWGRESFLWTLSTLKPQPKVFGKLEDPLGFFCKKLRQQMVKTVGFPLALQLVTFWCIPQLAAFVGGDDTATIMQYPEKSMPLHAGLNLAHVRKAEHDPALKVEPMMEISGDHEDRWGLWDDENYDKKVEYMVQLLKEGHLFLKPNWLGGDAGDPLFVYIEKLKTPKRKKQVVSEDEPLPKQRRISGFFRRTQTGVDPGKFAALEGRLRNVCEKQGRTIKRLKELLKGRSQKKYRRSCRKKTNVDVTESQMGADVNLDNRNNDDVVTSSEETESGGVDVFGTLAQQPGGLHRGNEAIAEKVEEKMSSEGISAAVRAGEFGSFSWAVMRDAGMATVPDLPKIVMGQVGGGLLPASEGEARAVDEDVTGASRPERTNLEEVFEGVATRTGEVEEVSEEEKPLGEDRVREEVGGNDAKSNVASGAVVVVAGKPEAESSVAHARAEVGVYKNSEQEKMGVSKENQKHVVVDQVGIDDEIGSGDDLTDDDAADAKEERAGEGDRALVAVYAETFHLYLYACTVIPGVHHHSVCTGMHLEYACTKFRVVHGIKESTADLCAHAWTKAWIVQKEDLFGVHQENRASEMRAENGKCRREEDEIDFFINM</sequence>
<dbReference type="AlphaFoldDB" id="A0A8X7TR51"/>
<feature type="region of interest" description="Disordered" evidence="1">
    <location>
        <begin position="620"/>
        <end position="647"/>
    </location>
</feature>
<dbReference type="PANTHER" id="PTHR48449:SF1">
    <property type="entry name" value="DUF1985 DOMAIN-CONTAINING PROTEIN"/>
    <property type="match status" value="1"/>
</dbReference>
<feature type="region of interest" description="Disordered" evidence="1">
    <location>
        <begin position="1"/>
        <end position="68"/>
    </location>
</feature>
<feature type="domain" description="DUF1985" evidence="2">
    <location>
        <begin position="168"/>
        <end position="247"/>
    </location>
</feature>